<organism evidence="8">
    <name type="scientific">Timema poppense</name>
    <name type="common">Walking stick</name>
    <dbReference type="NCBI Taxonomy" id="170557"/>
    <lineage>
        <taxon>Eukaryota</taxon>
        <taxon>Metazoa</taxon>
        <taxon>Ecdysozoa</taxon>
        <taxon>Arthropoda</taxon>
        <taxon>Hexapoda</taxon>
        <taxon>Insecta</taxon>
        <taxon>Pterygota</taxon>
        <taxon>Neoptera</taxon>
        <taxon>Polyneoptera</taxon>
        <taxon>Phasmatodea</taxon>
        <taxon>Timematodea</taxon>
        <taxon>Timematoidea</taxon>
        <taxon>Timematidae</taxon>
        <taxon>Timema</taxon>
    </lineage>
</organism>
<dbReference type="CDD" id="cd00914">
    <property type="entry name" value="PCD_DCoH_subfamily_b"/>
    <property type="match status" value="1"/>
</dbReference>
<dbReference type="FunFam" id="3.30.1360.20:FF:000001">
    <property type="entry name" value="Pterin-4-alpha-carbinolamine dehydratase 2"/>
    <property type="match status" value="1"/>
</dbReference>
<evidence type="ECO:0000256" key="7">
    <source>
        <dbReference type="SAM" id="MobiDB-lite"/>
    </source>
</evidence>
<gene>
    <name evidence="8" type="ORF">TPSB3V08_LOCUS2543</name>
</gene>
<dbReference type="AlphaFoldDB" id="A0A7R9CQV6"/>
<feature type="compositionally biased region" description="Basic and acidic residues" evidence="7">
    <location>
        <begin position="1"/>
        <end position="10"/>
    </location>
</feature>
<dbReference type="HAMAP" id="MF_00434">
    <property type="entry name" value="Pterin_4_alpha"/>
    <property type="match status" value="1"/>
</dbReference>
<dbReference type="GO" id="GO:0008124">
    <property type="term" value="F:4-alpha-hydroxytetrahydrobiopterin dehydratase activity"/>
    <property type="evidence" value="ECO:0007669"/>
    <property type="project" value="UniProtKB-EC"/>
</dbReference>
<dbReference type="NCBIfam" id="NF002018">
    <property type="entry name" value="PRK00823.1-3"/>
    <property type="match status" value="1"/>
</dbReference>
<comment type="catalytic activity">
    <reaction evidence="1">
        <text>(4aS,6R)-4a-hydroxy-L-erythro-5,6,7,8-tetrahydrobiopterin = (6R)-L-erythro-6,7-dihydrobiopterin + H2O</text>
        <dbReference type="Rhea" id="RHEA:11920"/>
        <dbReference type="ChEBI" id="CHEBI:15377"/>
        <dbReference type="ChEBI" id="CHEBI:15642"/>
        <dbReference type="ChEBI" id="CHEBI:43120"/>
        <dbReference type="EC" id="4.2.1.96"/>
    </reaction>
</comment>
<dbReference type="EC" id="4.2.1.96" evidence="3"/>
<reference evidence="8" key="1">
    <citation type="submission" date="2020-11" db="EMBL/GenBank/DDBJ databases">
        <authorList>
            <person name="Tran Van P."/>
        </authorList>
    </citation>
    <scope>NUCLEOTIDE SEQUENCE</scope>
</reference>
<dbReference type="GO" id="GO:0006729">
    <property type="term" value="P:tetrahydrobiopterin biosynthetic process"/>
    <property type="evidence" value="ECO:0007669"/>
    <property type="project" value="InterPro"/>
</dbReference>
<feature type="compositionally biased region" description="Basic and acidic residues" evidence="7">
    <location>
        <begin position="19"/>
        <end position="35"/>
    </location>
</feature>
<name>A0A7R9CQV6_TIMPO</name>
<dbReference type="Gene3D" id="3.30.1360.20">
    <property type="entry name" value="Transcriptional coactivator/pterin dehydratase"/>
    <property type="match status" value="1"/>
</dbReference>
<accession>A0A7R9CQV6</accession>
<evidence type="ECO:0000313" key="8">
    <source>
        <dbReference type="EMBL" id="CAD7400271.1"/>
    </source>
</evidence>
<feature type="region of interest" description="Disordered" evidence="7">
    <location>
        <begin position="1"/>
        <end position="52"/>
    </location>
</feature>
<dbReference type="InterPro" id="IPR036428">
    <property type="entry name" value="PCD_sf"/>
</dbReference>
<dbReference type="Pfam" id="PF01329">
    <property type="entry name" value="Pterin_4a"/>
    <property type="match status" value="1"/>
</dbReference>
<dbReference type="InterPro" id="IPR001533">
    <property type="entry name" value="Pterin_deHydtase"/>
</dbReference>
<evidence type="ECO:0000256" key="1">
    <source>
        <dbReference type="ARBA" id="ARBA00001554"/>
    </source>
</evidence>
<protein>
    <recommendedName>
        <fullName evidence="3">4a-hydroxytetrahydrobiopterin dehydratase</fullName>
        <ecNumber evidence="3">4.2.1.96</ecNumber>
    </recommendedName>
    <alternativeName>
        <fullName evidence="5">4-alpha-hydroxy-tetrahydropterin dehydratase</fullName>
    </alternativeName>
    <alternativeName>
        <fullName evidence="6">Pterin carbinolamine dehydratase</fullName>
    </alternativeName>
</protein>
<keyword evidence="4" id="KW-0456">Lyase</keyword>
<proteinExistence type="inferred from homology"/>
<sequence>MGKTTSAERMRKLRKKLKEAKPNEYKSHLEKERQRDRKRRENMKRKETTSTRLIAARRLKETERKRKYRQKKKENSKTAYADAMELGTLLGSYSCVQSLGKAGYDKESLIVGRTFRSELSKFRVFKLDFSDVCPESDSGNAARETSPLDASNSMVPTMAPKVADIMAGSFLLVEFTTSQSKKTGISTKYRYAGIAQTSLDDDGESGKLTVEDRQKTLAPLFSNGWSLVENRDAIYKEFLFKNFNEAFGFMSRVALQAEKMDHHPEWFNVYNKVQVTLSSHDVNGLSGRDIKLATFADDVAKP</sequence>
<evidence type="ECO:0000256" key="6">
    <source>
        <dbReference type="ARBA" id="ARBA00031023"/>
    </source>
</evidence>
<evidence type="ECO:0000256" key="3">
    <source>
        <dbReference type="ARBA" id="ARBA00013252"/>
    </source>
</evidence>
<dbReference type="PANTHER" id="PTHR12599">
    <property type="entry name" value="PTERIN-4-ALPHA-CARBINOLAMINE DEHYDRATASE"/>
    <property type="match status" value="1"/>
</dbReference>
<evidence type="ECO:0000256" key="5">
    <source>
        <dbReference type="ARBA" id="ARBA00030497"/>
    </source>
</evidence>
<evidence type="ECO:0000256" key="2">
    <source>
        <dbReference type="ARBA" id="ARBA00006472"/>
    </source>
</evidence>
<dbReference type="SUPFAM" id="SSF55248">
    <property type="entry name" value="PCD-like"/>
    <property type="match status" value="1"/>
</dbReference>
<dbReference type="EMBL" id="OD001017">
    <property type="protein sequence ID" value="CAD7400271.1"/>
    <property type="molecule type" value="Genomic_DNA"/>
</dbReference>
<dbReference type="PANTHER" id="PTHR12599:SF0">
    <property type="entry name" value="PTERIN-4-ALPHA-CARBINOLAMINE DEHYDRATASE"/>
    <property type="match status" value="1"/>
</dbReference>
<evidence type="ECO:0000256" key="4">
    <source>
        <dbReference type="ARBA" id="ARBA00023239"/>
    </source>
</evidence>
<comment type="similarity">
    <text evidence="2">Belongs to the pterin-4-alpha-carbinolamine dehydratase family.</text>
</comment>